<feature type="compositionally biased region" description="Polar residues" evidence="1">
    <location>
        <begin position="659"/>
        <end position="683"/>
    </location>
</feature>
<evidence type="ECO:0000256" key="1">
    <source>
        <dbReference type="SAM" id="MobiDB-lite"/>
    </source>
</evidence>
<name>A0A6C0EUW2_9ZZZZ</name>
<feature type="compositionally biased region" description="Basic residues" evidence="1">
    <location>
        <begin position="611"/>
        <end position="632"/>
    </location>
</feature>
<feature type="region of interest" description="Disordered" evidence="1">
    <location>
        <begin position="610"/>
        <end position="730"/>
    </location>
</feature>
<feature type="compositionally biased region" description="Basic and acidic residues" evidence="1">
    <location>
        <begin position="635"/>
        <end position="658"/>
    </location>
</feature>
<accession>A0A6C0EUW2</accession>
<dbReference type="EMBL" id="MN738956">
    <property type="protein sequence ID" value="QHT32964.1"/>
    <property type="molecule type" value="Genomic_DNA"/>
</dbReference>
<dbReference type="AlphaFoldDB" id="A0A6C0EUW2"/>
<proteinExistence type="predicted"/>
<sequence length="730" mass="83215">MSSASNYCPRCRLRGHNIHNCPNNQEQVEVHTQARPHHQRSRQRARAHGQGNAQMFMNTDTNAYLLPPPTPPPPPPTQMFMNPYMHSQIQPHQKQPFIAQGAHGPELFPIQRVDSLQDNTEISLLPDFWHIFGIDDTLKLAQFVLSTAKINERPRPELDRRTFPLVTELFKNQATPQQSTDMFICFTAVGVLSKLMERKCKIVLKGKTGLFLCADILGKSGDLAGVTTDDIDLLILAKQFGTLDQSRKIFAQQVGAFITLCLRANQKNAESVKGGEASPIHKCADVIIRGDGICGTSLESKNVKVTLDVGDGVKLKLVDITYTTYHKDIDRFYSRFSMVDVSREECYFYLDVKVSIMEYVFIILENVRKCSDHVKKTGSPASKLEEFLPRSTKEKEQKQRSQQLLVERRIVPQTSSRFPAAVDFMDNLTDFEQSTMFKFSKSALLCASLIAESPEYESEGLDQEQKWVLQKRIVVMQLYELSRYGIVPRKFTRLIAQTQDVLEEMLSDVILQKREVDRFKGAKMHKHTANRLKAIEVLNSAWPITSFEPHRYRRVPMGVAAEDFDIRQMVDNPLFTPRELPHSEEDETDIDIEAGEAGEAGEAADAEAYARKRRTRKNKHRLHKTAVKHVLQKRGALEARRQNRDEGESLQRLIDLRSDSSSVNSGDYFSPRSSISTNDSAETMYTPGEGSPHGGGSGRRRRKSQKRVCCKRYTRTKTKNRNRNRNRNRK</sequence>
<organism evidence="2">
    <name type="scientific">viral metagenome</name>
    <dbReference type="NCBI Taxonomy" id="1070528"/>
    <lineage>
        <taxon>unclassified sequences</taxon>
        <taxon>metagenomes</taxon>
        <taxon>organismal metagenomes</taxon>
    </lineage>
</organism>
<reference evidence="2" key="1">
    <citation type="journal article" date="2020" name="Nature">
        <title>Giant virus diversity and host interactions through global metagenomics.</title>
        <authorList>
            <person name="Schulz F."/>
            <person name="Roux S."/>
            <person name="Paez-Espino D."/>
            <person name="Jungbluth S."/>
            <person name="Walsh D.A."/>
            <person name="Denef V.J."/>
            <person name="McMahon K.D."/>
            <person name="Konstantinidis K.T."/>
            <person name="Eloe-Fadrosh E.A."/>
            <person name="Kyrpides N.C."/>
            <person name="Woyke T."/>
        </authorList>
    </citation>
    <scope>NUCLEOTIDE SEQUENCE</scope>
    <source>
        <strain evidence="2">GVMAG-M-3300009161-34</strain>
    </source>
</reference>
<feature type="compositionally biased region" description="Basic residues" evidence="1">
    <location>
        <begin position="698"/>
        <end position="730"/>
    </location>
</feature>
<protein>
    <submittedName>
        <fullName evidence="2">Uncharacterized protein</fullName>
    </submittedName>
</protein>
<evidence type="ECO:0000313" key="2">
    <source>
        <dbReference type="EMBL" id="QHT32964.1"/>
    </source>
</evidence>